<gene>
    <name evidence="5" type="ORF">H9906_03130</name>
</gene>
<feature type="chain" id="PRO_5039170737" evidence="4">
    <location>
        <begin position="28"/>
        <end position="223"/>
    </location>
</feature>
<accession>A0A9D2RF04</accession>
<keyword evidence="2 3" id="KW-0040">ANK repeat</keyword>
<dbReference type="PROSITE" id="PS50088">
    <property type="entry name" value="ANK_REPEAT"/>
    <property type="match status" value="4"/>
</dbReference>
<feature type="repeat" description="ANK" evidence="3">
    <location>
        <begin position="197"/>
        <end position="223"/>
    </location>
</feature>
<evidence type="ECO:0000256" key="1">
    <source>
        <dbReference type="ARBA" id="ARBA00022737"/>
    </source>
</evidence>
<dbReference type="Pfam" id="PF00023">
    <property type="entry name" value="Ank"/>
    <property type="match status" value="1"/>
</dbReference>
<feature type="repeat" description="ANK" evidence="3">
    <location>
        <begin position="126"/>
        <end position="158"/>
    </location>
</feature>
<sequence length="223" mass="23492">MSGMRKFFPLSILLSFAVLMMQQPAVGGPTSLLEAATQGDIVAIQQLLADGADIEERDTQGRTALLRATLANQVAAATLLMEAGADVNAKDNIEDSPYLYAGAQGLNEILRIALAHGADLQSTNRYGGTALIPAAEKGHPETVRMLLEAGVAVDHVNKLGWTALLEAIVLSQGGPVHQQIVQDLIQGGADVNLPDSEGVTPLQHAQRRGYTEIVRLLQAAGAN</sequence>
<dbReference type="SUPFAM" id="SSF48403">
    <property type="entry name" value="Ankyrin repeat"/>
    <property type="match status" value="1"/>
</dbReference>
<dbReference type="Gene3D" id="1.25.40.20">
    <property type="entry name" value="Ankyrin repeat-containing domain"/>
    <property type="match status" value="1"/>
</dbReference>
<keyword evidence="1" id="KW-0677">Repeat</keyword>
<evidence type="ECO:0000313" key="5">
    <source>
        <dbReference type="EMBL" id="HJD44004.1"/>
    </source>
</evidence>
<dbReference type="GO" id="GO:0085020">
    <property type="term" value="P:protein K6-linked ubiquitination"/>
    <property type="evidence" value="ECO:0007669"/>
    <property type="project" value="TreeGrafter"/>
</dbReference>
<dbReference type="GO" id="GO:0004842">
    <property type="term" value="F:ubiquitin-protein transferase activity"/>
    <property type="evidence" value="ECO:0007669"/>
    <property type="project" value="TreeGrafter"/>
</dbReference>
<organism evidence="5 6">
    <name type="scientific">Candidatus Paenalcaligenes intestinipullorum</name>
    <dbReference type="NCBI Taxonomy" id="2838718"/>
    <lineage>
        <taxon>Bacteria</taxon>
        <taxon>Pseudomonadati</taxon>
        <taxon>Pseudomonadota</taxon>
        <taxon>Betaproteobacteria</taxon>
        <taxon>Burkholderiales</taxon>
        <taxon>Alcaligenaceae</taxon>
        <taxon>Paenalcaligenes</taxon>
    </lineage>
</organism>
<name>A0A9D2RF04_9BURK</name>
<reference evidence="5" key="1">
    <citation type="journal article" date="2021" name="PeerJ">
        <title>Extensive microbial diversity within the chicken gut microbiome revealed by metagenomics and culture.</title>
        <authorList>
            <person name="Gilroy R."/>
            <person name="Ravi A."/>
            <person name="Getino M."/>
            <person name="Pursley I."/>
            <person name="Horton D.L."/>
            <person name="Alikhan N.F."/>
            <person name="Baker D."/>
            <person name="Gharbi K."/>
            <person name="Hall N."/>
            <person name="Watson M."/>
            <person name="Adriaenssens E.M."/>
            <person name="Foster-Nyarko E."/>
            <person name="Jarju S."/>
            <person name="Secka A."/>
            <person name="Antonio M."/>
            <person name="Oren A."/>
            <person name="Chaudhuri R.R."/>
            <person name="La Ragione R."/>
            <person name="Hildebrand F."/>
            <person name="Pallen M.J."/>
        </authorList>
    </citation>
    <scope>NUCLEOTIDE SEQUENCE</scope>
    <source>
        <strain evidence="5">9264</strain>
    </source>
</reference>
<dbReference type="PROSITE" id="PS50297">
    <property type="entry name" value="ANK_REP_REGION"/>
    <property type="match status" value="4"/>
</dbReference>
<evidence type="ECO:0000313" key="6">
    <source>
        <dbReference type="Proteomes" id="UP000823889"/>
    </source>
</evidence>
<evidence type="ECO:0000256" key="2">
    <source>
        <dbReference type="ARBA" id="ARBA00023043"/>
    </source>
</evidence>
<keyword evidence="4" id="KW-0732">Signal</keyword>
<comment type="caution">
    <text evidence="5">The sequence shown here is derived from an EMBL/GenBank/DDBJ whole genome shotgun (WGS) entry which is preliminary data.</text>
</comment>
<feature type="signal peptide" evidence="4">
    <location>
        <begin position="1"/>
        <end position="27"/>
    </location>
</feature>
<feature type="repeat" description="ANK" evidence="3">
    <location>
        <begin position="27"/>
        <end position="59"/>
    </location>
</feature>
<feature type="repeat" description="ANK" evidence="3">
    <location>
        <begin position="60"/>
        <end position="92"/>
    </location>
</feature>
<dbReference type="PANTHER" id="PTHR24171:SF8">
    <property type="entry name" value="BRCA1-ASSOCIATED RING DOMAIN PROTEIN 1"/>
    <property type="match status" value="1"/>
</dbReference>
<proteinExistence type="predicted"/>
<dbReference type="SMART" id="SM00248">
    <property type="entry name" value="ANK"/>
    <property type="match status" value="6"/>
</dbReference>
<dbReference type="Pfam" id="PF12796">
    <property type="entry name" value="Ank_2"/>
    <property type="match status" value="2"/>
</dbReference>
<dbReference type="EMBL" id="DWUQ01000060">
    <property type="protein sequence ID" value="HJD44004.1"/>
    <property type="molecule type" value="Genomic_DNA"/>
</dbReference>
<protein>
    <submittedName>
        <fullName evidence="5">Ankyrin repeat domain-containing protein</fullName>
    </submittedName>
</protein>
<dbReference type="AlphaFoldDB" id="A0A9D2RF04"/>
<dbReference type="InterPro" id="IPR036770">
    <property type="entry name" value="Ankyrin_rpt-contain_sf"/>
</dbReference>
<dbReference type="PANTHER" id="PTHR24171">
    <property type="entry name" value="ANKYRIN REPEAT DOMAIN-CONTAINING PROTEIN 39-RELATED"/>
    <property type="match status" value="1"/>
</dbReference>
<evidence type="ECO:0000256" key="4">
    <source>
        <dbReference type="SAM" id="SignalP"/>
    </source>
</evidence>
<reference evidence="5" key="2">
    <citation type="submission" date="2021-04" db="EMBL/GenBank/DDBJ databases">
        <authorList>
            <person name="Gilroy R."/>
        </authorList>
    </citation>
    <scope>NUCLEOTIDE SEQUENCE</scope>
    <source>
        <strain evidence="5">9264</strain>
    </source>
</reference>
<dbReference type="InterPro" id="IPR002110">
    <property type="entry name" value="Ankyrin_rpt"/>
</dbReference>
<dbReference type="Proteomes" id="UP000823889">
    <property type="component" value="Unassembled WGS sequence"/>
</dbReference>
<evidence type="ECO:0000256" key="3">
    <source>
        <dbReference type="PROSITE-ProRule" id="PRU00023"/>
    </source>
</evidence>